<dbReference type="NCBIfam" id="TIGR01486">
    <property type="entry name" value="HAD-SF-IIB-MPGP"/>
    <property type="match status" value="1"/>
</dbReference>
<dbReference type="PROSITE" id="PS01228">
    <property type="entry name" value="COF_1"/>
    <property type="match status" value="1"/>
</dbReference>
<dbReference type="GO" id="GO:0050531">
    <property type="term" value="F:mannosyl-3-phosphoglycerate phosphatase activity"/>
    <property type="evidence" value="ECO:0007669"/>
    <property type="project" value="InterPro"/>
</dbReference>
<dbReference type="GO" id="GO:0005829">
    <property type="term" value="C:cytosol"/>
    <property type="evidence" value="ECO:0007669"/>
    <property type="project" value="TreeGrafter"/>
</dbReference>
<dbReference type="Proteomes" id="UP000027341">
    <property type="component" value="Unassembled WGS sequence"/>
</dbReference>
<evidence type="ECO:0000256" key="1">
    <source>
        <dbReference type="ARBA" id="ARBA00022723"/>
    </source>
</evidence>
<dbReference type="InterPro" id="IPR006379">
    <property type="entry name" value="HAD-SF_hydro_IIB"/>
</dbReference>
<dbReference type="InterPro" id="IPR036412">
    <property type="entry name" value="HAD-like_sf"/>
</dbReference>
<dbReference type="RefSeq" id="WP_029908423.1">
    <property type="nucleotide sequence ID" value="NZ_AP020335.1"/>
</dbReference>
<gene>
    <name evidence="4" type="ORF">EI16_00750</name>
</gene>
<dbReference type="NCBIfam" id="TIGR01484">
    <property type="entry name" value="HAD-SF-IIB"/>
    <property type="match status" value="1"/>
</dbReference>
<evidence type="ECO:0000313" key="5">
    <source>
        <dbReference type="Proteomes" id="UP000027341"/>
    </source>
</evidence>
<dbReference type="GO" id="GO:0051479">
    <property type="term" value="P:mannosylglycerate biosynthetic process"/>
    <property type="evidence" value="ECO:0007669"/>
    <property type="project" value="InterPro"/>
</dbReference>
<protein>
    <submittedName>
        <fullName evidence="4">HAD family hydrolase</fullName>
    </submittedName>
</protein>
<dbReference type="Pfam" id="PF08282">
    <property type="entry name" value="Hydrolase_3"/>
    <property type="match status" value="1"/>
</dbReference>
<accession>A0A066ZM36</accession>
<organism evidence="4 5">
    <name type="scientific">Hydrogenovibrio marinus</name>
    <dbReference type="NCBI Taxonomy" id="28885"/>
    <lineage>
        <taxon>Bacteria</taxon>
        <taxon>Pseudomonadati</taxon>
        <taxon>Pseudomonadota</taxon>
        <taxon>Gammaproteobacteria</taxon>
        <taxon>Thiotrichales</taxon>
        <taxon>Piscirickettsiaceae</taxon>
        <taxon>Hydrogenovibrio</taxon>
    </lineage>
</organism>
<dbReference type="SFLD" id="SFLDG01142">
    <property type="entry name" value="C2.B.2:_Mannosyl-3-phosphoglyc"/>
    <property type="match status" value="1"/>
</dbReference>
<dbReference type="PANTHER" id="PTHR10000:SF8">
    <property type="entry name" value="HAD SUPERFAMILY HYDROLASE-LIKE, TYPE 3"/>
    <property type="match status" value="1"/>
</dbReference>
<dbReference type="PANTHER" id="PTHR10000">
    <property type="entry name" value="PHOSPHOSERINE PHOSPHATASE"/>
    <property type="match status" value="1"/>
</dbReference>
<evidence type="ECO:0000313" key="4">
    <source>
        <dbReference type="EMBL" id="KDN94878.1"/>
    </source>
</evidence>
<sequence length="255" mass="28591">MSQMVIFTDLDGTLLNHHNYDYQGICPLLVKLKEMRIPVILNSSKTLDELARWQELLKLDPPVIAENGGVVLLPSHEGPKKILIGRPYSEIRSYLKHLRKSHHWDFEGFGDWTVAEVMNKTGLKVKEAALAKEREVTEPIIWKDSPEALEQFEIELEKEDLILKKGGRFYHVMGKHDKADAMQLLVNKEYFSCGSLCKIIALGDSDNDLAMLNYADTAVVLPAASGEKLEVAGAIYVEDHAPLGWVKAVESIVGL</sequence>
<keyword evidence="1" id="KW-0479">Metal-binding</keyword>
<keyword evidence="5" id="KW-1185">Reference proteome</keyword>
<proteinExistence type="predicted"/>
<dbReference type="Gene3D" id="3.40.50.1000">
    <property type="entry name" value="HAD superfamily/HAD-like"/>
    <property type="match status" value="1"/>
</dbReference>
<comment type="caution">
    <text evidence="4">The sequence shown here is derived from an EMBL/GenBank/DDBJ whole genome shotgun (WGS) entry which is preliminary data.</text>
</comment>
<dbReference type="SFLD" id="SFLDG01140">
    <property type="entry name" value="C2.B:_Phosphomannomutase_and_P"/>
    <property type="match status" value="1"/>
</dbReference>
<dbReference type="InterPro" id="IPR023214">
    <property type="entry name" value="HAD_sf"/>
</dbReference>
<dbReference type="SUPFAM" id="SSF56784">
    <property type="entry name" value="HAD-like"/>
    <property type="match status" value="1"/>
</dbReference>
<keyword evidence="2 4" id="KW-0378">Hydrolase</keyword>
<dbReference type="EMBL" id="JMIU01000001">
    <property type="protein sequence ID" value="KDN94878.1"/>
    <property type="molecule type" value="Genomic_DNA"/>
</dbReference>
<name>A0A066ZM36_HYDMR</name>
<reference evidence="4 5" key="1">
    <citation type="submission" date="2014-04" db="EMBL/GenBank/DDBJ databases">
        <title>Draft genome sequence of Hydrogenovibrio marinus MH-110, a model organism for aerobic H2 metabolism.</title>
        <authorList>
            <person name="Cha H.J."/>
            <person name="Jo B.H."/>
            <person name="Hwang B.H."/>
        </authorList>
    </citation>
    <scope>NUCLEOTIDE SEQUENCE [LARGE SCALE GENOMIC DNA]</scope>
    <source>
        <strain evidence="4 5">MH-110</strain>
    </source>
</reference>
<dbReference type="InterPro" id="IPR006381">
    <property type="entry name" value="HAD-SF-IIB-MPGP"/>
</dbReference>
<dbReference type="Gene3D" id="3.30.980.20">
    <property type="entry name" value="Putative mannosyl-3-phosphoglycerate phosphatase, domain 2"/>
    <property type="match status" value="1"/>
</dbReference>
<keyword evidence="3" id="KW-0460">Magnesium</keyword>
<evidence type="ECO:0000256" key="2">
    <source>
        <dbReference type="ARBA" id="ARBA00022801"/>
    </source>
</evidence>
<dbReference type="GO" id="GO:0000287">
    <property type="term" value="F:magnesium ion binding"/>
    <property type="evidence" value="ECO:0007669"/>
    <property type="project" value="TreeGrafter"/>
</dbReference>
<evidence type="ECO:0000256" key="3">
    <source>
        <dbReference type="ARBA" id="ARBA00022842"/>
    </source>
</evidence>
<dbReference type="STRING" id="28885.EI16_00750"/>
<dbReference type="SFLD" id="SFLDS00003">
    <property type="entry name" value="Haloacid_Dehalogenase"/>
    <property type="match status" value="1"/>
</dbReference>
<dbReference type="AlphaFoldDB" id="A0A066ZM36"/>